<reference evidence="2 3" key="1">
    <citation type="submission" date="2019-06" db="EMBL/GenBank/DDBJ databases">
        <title>New taxonomy in bacterial strain CC-CFT640, isolated from vineyard.</title>
        <authorList>
            <person name="Lin S.-Y."/>
            <person name="Tsai C.-F."/>
            <person name="Young C.-C."/>
        </authorList>
    </citation>
    <scope>NUCLEOTIDE SEQUENCE [LARGE SCALE GENOMIC DNA]</scope>
    <source>
        <strain evidence="2 3">CC-CFT640</strain>
    </source>
</reference>
<dbReference type="RefSeq" id="WP_147851048.1">
    <property type="nucleotide sequence ID" value="NZ_DATAJT010000149.1"/>
</dbReference>
<dbReference type="Proteomes" id="UP000321638">
    <property type="component" value="Unassembled WGS sequence"/>
</dbReference>
<keyword evidence="1" id="KW-0175">Coiled coil</keyword>
<feature type="coiled-coil region" evidence="1">
    <location>
        <begin position="7"/>
        <end position="55"/>
    </location>
</feature>
<proteinExistence type="predicted"/>
<keyword evidence="3" id="KW-1185">Reference proteome</keyword>
<name>A0A5C8PB94_9HYPH</name>
<dbReference type="EMBL" id="VDUZ01000049">
    <property type="protein sequence ID" value="TXL71068.1"/>
    <property type="molecule type" value="Genomic_DNA"/>
</dbReference>
<gene>
    <name evidence="2" type="ORF">FHP25_31850</name>
</gene>
<accession>A0A5C8PB94</accession>
<dbReference type="AlphaFoldDB" id="A0A5C8PB94"/>
<dbReference type="InterPro" id="IPR007420">
    <property type="entry name" value="DUF465"/>
</dbReference>
<protein>
    <submittedName>
        <fullName evidence="2">DUF465 domain-containing protein</fullName>
    </submittedName>
</protein>
<dbReference type="Pfam" id="PF04325">
    <property type="entry name" value="DUF465"/>
    <property type="match status" value="1"/>
</dbReference>
<evidence type="ECO:0000313" key="2">
    <source>
        <dbReference type="EMBL" id="TXL71068.1"/>
    </source>
</evidence>
<evidence type="ECO:0000313" key="3">
    <source>
        <dbReference type="Proteomes" id="UP000321638"/>
    </source>
</evidence>
<evidence type="ECO:0000256" key="1">
    <source>
        <dbReference type="SAM" id="Coils"/>
    </source>
</evidence>
<comment type="caution">
    <text evidence="2">The sequence shown here is derived from an EMBL/GenBank/DDBJ whole genome shotgun (WGS) entry which is preliminary data.</text>
</comment>
<dbReference type="Gene3D" id="6.10.280.50">
    <property type="match status" value="1"/>
</dbReference>
<sequence>MSLMDRIETLKSRHAALEEAIHEEATRPHPDDEVLQELKKRKLQLKDEIAELTRH</sequence>
<dbReference type="InterPro" id="IPR038444">
    <property type="entry name" value="DUF465_sf"/>
</dbReference>
<organism evidence="2 3">
    <name type="scientific">Vineibacter terrae</name>
    <dbReference type="NCBI Taxonomy" id="2586908"/>
    <lineage>
        <taxon>Bacteria</taxon>
        <taxon>Pseudomonadati</taxon>
        <taxon>Pseudomonadota</taxon>
        <taxon>Alphaproteobacteria</taxon>
        <taxon>Hyphomicrobiales</taxon>
        <taxon>Vineibacter</taxon>
    </lineage>
</organism>